<keyword evidence="10" id="KW-0902">Two-component regulatory system</keyword>
<dbReference type="InterPro" id="IPR003660">
    <property type="entry name" value="HAMP_dom"/>
</dbReference>
<dbReference type="Pfam" id="PF00989">
    <property type="entry name" value="PAS"/>
    <property type="match status" value="1"/>
</dbReference>
<evidence type="ECO:0000259" key="13">
    <source>
        <dbReference type="PROSITE" id="PS50109"/>
    </source>
</evidence>
<dbReference type="PROSITE" id="PS50110">
    <property type="entry name" value="RESPONSE_REGULATORY"/>
    <property type="match status" value="1"/>
</dbReference>
<dbReference type="Gene3D" id="3.30.450.20">
    <property type="entry name" value="PAS domain"/>
    <property type="match status" value="1"/>
</dbReference>
<dbReference type="InterPro" id="IPR005467">
    <property type="entry name" value="His_kinase_dom"/>
</dbReference>
<feature type="domain" description="Histidine kinase" evidence="13">
    <location>
        <begin position="105"/>
        <end position="321"/>
    </location>
</feature>
<keyword evidence="4 11" id="KW-0597">Phosphoprotein</keyword>
<feature type="domain" description="Response regulatory" evidence="14">
    <location>
        <begin position="359"/>
        <end position="475"/>
    </location>
</feature>
<comment type="caution">
    <text evidence="16">The sequence shown here is derived from an EMBL/GenBank/DDBJ whole genome shotgun (WGS) entry which is preliminary data.</text>
</comment>
<gene>
    <name evidence="16" type="ORF">JCM19231_3031</name>
</gene>
<evidence type="ECO:0000256" key="12">
    <source>
        <dbReference type="SAM" id="Coils"/>
    </source>
</evidence>
<dbReference type="InterPro" id="IPR035965">
    <property type="entry name" value="PAS-like_dom_sf"/>
</dbReference>
<feature type="modified residue" description="4-aspartylphosphate" evidence="11">
    <location>
        <position position="408"/>
    </location>
</feature>
<protein>
    <recommendedName>
        <fullName evidence="3">histidine kinase</fullName>
        <ecNumber evidence="3">2.7.13.3</ecNumber>
    </recommendedName>
</protein>
<name>A0A0B8NRH5_9VIBR</name>
<keyword evidence="9" id="KW-0067">ATP-binding</keyword>
<keyword evidence="8" id="KW-0378">Hydrolase</keyword>
<organism evidence="16 17">
    <name type="scientific">Vibrio ishigakensis</name>
    <dbReference type="NCBI Taxonomy" id="1481914"/>
    <lineage>
        <taxon>Bacteria</taxon>
        <taxon>Pseudomonadati</taxon>
        <taxon>Pseudomonadota</taxon>
        <taxon>Gammaproteobacteria</taxon>
        <taxon>Vibrionales</taxon>
        <taxon>Vibrionaceae</taxon>
        <taxon>Vibrio</taxon>
    </lineage>
</organism>
<evidence type="ECO:0000256" key="9">
    <source>
        <dbReference type="ARBA" id="ARBA00022840"/>
    </source>
</evidence>
<dbReference type="Pfam" id="PF00072">
    <property type="entry name" value="Response_reg"/>
    <property type="match status" value="1"/>
</dbReference>
<dbReference type="InterPro" id="IPR003594">
    <property type="entry name" value="HATPase_dom"/>
</dbReference>
<evidence type="ECO:0000256" key="8">
    <source>
        <dbReference type="ARBA" id="ARBA00022801"/>
    </source>
</evidence>
<evidence type="ECO:0000256" key="2">
    <source>
        <dbReference type="ARBA" id="ARBA00004370"/>
    </source>
</evidence>
<dbReference type="Gene3D" id="6.10.340.10">
    <property type="match status" value="1"/>
</dbReference>
<dbReference type="FunFam" id="3.40.50.2300:FF:000121">
    <property type="entry name" value="Sensor histidine kinase RcsC"/>
    <property type="match status" value="1"/>
</dbReference>
<dbReference type="InterPro" id="IPR001789">
    <property type="entry name" value="Sig_transdc_resp-reg_receiver"/>
</dbReference>
<evidence type="ECO:0000256" key="10">
    <source>
        <dbReference type="ARBA" id="ARBA00023012"/>
    </source>
</evidence>
<reference evidence="16 17" key="2">
    <citation type="submission" date="2015-01" db="EMBL/GenBank/DDBJ databases">
        <authorList>
            <consortium name="NBRP consortium"/>
            <person name="Sawabe T."/>
            <person name="Meirelles P."/>
            <person name="Feng G."/>
            <person name="Sayaka M."/>
            <person name="Hattori M."/>
            <person name="Ohkuma M."/>
        </authorList>
    </citation>
    <scope>NUCLEOTIDE SEQUENCE [LARGE SCALE GENOMIC DNA]</scope>
    <source>
        <strain evidence="17">JCM 19231</strain>
    </source>
</reference>
<evidence type="ECO:0000313" key="17">
    <source>
        <dbReference type="Proteomes" id="UP000031671"/>
    </source>
</evidence>
<dbReference type="InterPro" id="IPR003661">
    <property type="entry name" value="HisK_dim/P_dom"/>
</dbReference>
<feature type="coiled-coil region" evidence="12">
    <location>
        <begin position="57"/>
        <end position="95"/>
    </location>
</feature>
<dbReference type="GO" id="GO:0016787">
    <property type="term" value="F:hydrolase activity"/>
    <property type="evidence" value="ECO:0007669"/>
    <property type="project" value="UniProtKB-KW"/>
</dbReference>
<evidence type="ECO:0000259" key="14">
    <source>
        <dbReference type="PROSITE" id="PS50110"/>
    </source>
</evidence>
<dbReference type="Gene3D" id="1.10.287.130">
    <property type="match status" value="1"/>
</dbReference>
<dbReference type="GO" id="GO:0005886">
    <property type="term" value="C:plasma membrane"/>
    <property type="evidence" value="ECO:0007669"/>
    <property type="project" value="TreeGrafter"/>
</dbReference>
<keyword evidence="6" id="KW-0547">Nucleotide-binding</keyword>
<dbReference type="SMART" id="SM00387">
    <property type="entry name" value="HATPase_c"/>
    <property type="match status" value="1"/>
</dbReference>
<dbReference type="SMART" id="SM00091">
    <property type="entry name" value="PAS"/>
    <property type="match status" value="1"/>
</dbReference>
<dbReference type="FunFam" id="3.30.565.10:FF:000010">
    <property type="entry name" value="Sensor histidine kinase RcsC"/>
    <property type="match status" value="1"/>
</dbReference>
<evidence type="ECO:0000259" key="15">
    <source>
        <dbReference type="PROSITE" id="PS50885"/>
    </source>
</evidence>
<dbReference type="CDD" id="cd22890">
    <property type="entry name" value="ChiS-DBD"/>
    <property type="match status" value="1"/>
</dbReference>
<dbReference type="InterPro" id="IPR013767">
    <property type="entry name" value="PAS_fold"/>
</dbReference>
<dbReference type="EMBL" id="BBRZ01000031">
    <property type="protein sequence ID" value="GAM56531.1"/>
    <property type="molecule type" value="Genomic_DNA"/>
</dbReference>
<dbReference type="SMART" id="SM00304">
    <property type="entry name" value="HAMP"/>
    <property type="match status" value="1"/>
</dbReference>
<dbReference type="CDD" id="cd00082">
    <property type="entry name" value="HisKA"/>
    <property type="match status" value="1"/>
</dbReference>
<dbReference type="Pfam" id="PF00512">
    <property type="entry name" value="HisKA"/>
    <property type="match status" value="1"/>
</dbReference>
<keyword evidence="17" id="KW-1185">Reference proteome</keyword>
<evidence type="ECO:0000313" key="16">
    <source>
        <dbReference type="EMBL" id="GAM56531.1"/>
    </source>
</evidence>
<dbReference type="PRINTS" id="PR00344">
    <property type="entry name" value="BCTRLSENSOR"/>
</dbReference>
<dbReference type="Gene3D" id="3.30.565.10">
    <property type="entry name" value="Histidine kinase-like ATPase, C-terminal domain"/>
    <property type="match status" value="1"/>
</dbReference>
<dbReference type="AlphaFoldDB" id="A0A0B8NRH5"/>
<keyword evidence="5" id="KW-0808">Transferase</keyword>
<dbReference type="SMART" id="SM00388">
    <property type="entry name" value="HisKA"/>
    <property type="match status" value="1"/>
</dbReference>
<dbReference type="PANTHER" id="PTHR43047:SF72">
    <property type="entry name" value="OSMOSENSING HISTIDINE PROTEIN KINASE SLN1"/>
    <property type="match status" value="1"/>
</dbReference>
<sequence length="765" mass="86832">MVALVLVFITSAYLSNLITRPLLKLTWAAERISAGHLEEKVEGAEREDEIGRLAVSFERMQRSVREKIELIEKQKQELEYNLQTIAEQNQELQLADKLKDEFLATTSHELRTPLHGMIGVAQTLLSGAHGDIPSAQRFQLEIIINSGNRLSNLVDDLLDYHKMRYGDLKLDQHAVSVASSAQLVVELSNHLIEDKPVRLLNHIDPRLPMVSADPQRLEQVLYNLVGNAIKFTNEGKVVLNATEQDDSLVIEVIDTGRGIPEQDLETIFEPLMQSQSARYQHGTGLGLSISKRLIELMDGELSVSSQPLLGTTFRLTLPLATEEQLNQQVEGTHFKAETTEQIKLSEEPSALPENPDGELILIADDEPVNLKILESFLRIEGYRVECASDGQQALDKVAEQKPAVLLLDIMMPELSGYEVCEKLRTKYSRHELPIIMLTALNQTEDKIKGFECGANDYLVKPFNKQELSARIGVHIDASVSEERKQQNLVLTQELSQLEQTEAILLDTQTRLLEQLENTPEAIVCVNDKHKISYANQTATQLFKRSIEQLKRSSIEEFIGPKYLSFDQPHRSIDIDIFVDEEKQSVPSDIFTLPLETGMRGMFIFNNDPHKVNQRVADLEVALDAMSHYAFAGDKSQLDLIRELGGDFSKLVEKVEGEKNGKQQTLRQLLVECMTLAIEYWESHEGQTKFTFAEQSGLWRVYLDRSTLQTRTLDKYLRVETLPKTPRWRTVLNSLDFILTHSDRDDAQRAQLLSLRDQLQYQVTQN</sequence>
<evidence type="ECO:0000256" key="3">
    <source>
        <dbReference type="ARBA" id="ARBA00012438"/>
    </source>
</evidence>
<evidence type="ECO:0000256" key="6">
    <source>
        <dbReference type="ARBA" id="ARBA00022741"/>
    </source>
</evidence>
<dbReference type="SUPFAM" id="SSF47384">
    <property type="entry name" value="Homodimeric domain of signal transducing histidine kinase"/>
    <property type="match status" value="1"/>
</dbReference>
<keyword evidence="7 16" id="KW-0418">Kinase</keyword>
<dbReference type="Proteomes" id="UP000031671">
    <property type="component" value="Unassembled WGS sequence"/>
</dbReference>
<evidence type="ECO:0000256" key="5">
    <source>
        <dbReference type="ARBA" id="ARBA00022679"/>
    </source>
</evidence>
<dbReference type="Pfam" id="PF00672">
    <property type="entry name" value="HAMP"/>
    <property type="match status" value="1"/>
</dbReference>
<dbReference type="CDD" id="cd16922">
    <property type="entry name" value="HATPase_EvgS-ArcB-TorS-like"/>
    <property type="match status" value="1"/>
</dbReference>
<dbReference type="SUPFAM" id="SSF158472">
    <property type="entry name" value="HAMP domain-like"/>
    <property type="match status" value="1"/>
</dbReference>
<dbReference type="PROSITE" id="PS50109">
    <property type="entry name" value="HIS_KIN"/>
    <property type="match status" value="1"/>
</dbReference>
<dbReference type="SUPFAM" id="SSF55874">
    <property type="entry name" value="ATPase domain of HSP90 chaperone/DNA topoisomerase II/histidine kinase"/>
    <property type="match status" value="1"/>
</dbReference>
<dbReference type="InterPro" id="IPR000014">
    <property type="entry name" value="PAS"/>
</dbReference>
<dbReference type="SUPFAM" id="SSF52172">
    <property type="entry name" value="CheY-like"/>
    <property type="match status" value="1"/>
</dbReference>
<dbReference type="SMART" id="SM00448">
    <property type="entry name" value="REC"/>
    <property type="match status" value="1"/>
</dbReference>
<dbReference type="GO" id="GO:0009927">
    <property type="term" value="F:histidine phosphotransfer kinase activity"/>
    <property type="evidence" value="ECO:0007669"/>
    <property type="project" value="TreeGrafter"/>
</dbReference>
<evidence type="ECO:0000256" key="4">
    <source>
        <dbReference type="ARBA" id="ARBA00022553"/>
    </source>
</evidence>
<accession>A0A0B8NRH5</accession>
<comment type="catalytic activity">
    <reaction evidence="1">
        <text>ATP + protein L-histidine = ADP + protein N-phospho-L-histidine.</text>
        <dbReference type="EC" id="2.7.13.3"/>
    </reaction>
</comment>
<reference evidence="16 17" key="1">
    <citation type="submission" date="2015-01" db="EMBL/GenBank/DDBJ databases">
        <title>Vibrio sp. C1 JCM 19231 whole genome shotgun sequence.</title>
        <authorList>
            <person name="Sawabe T."/>
            <person name="Meirelles P."/>
            <person name="Feng G."/>
            <person name="Sayaka M."/>
            <person name="Hattori M."/>
            <person name="Ohkuma M."/>
        </authorList>
    </citation>
    <scope>NUCLEOTIDE SEQUENCE [LARGE SCALE GENOMIC DNA]</scope>
    <source>
        <strain evidence="17">JCM 19231</strain>
    </source>
</reference>
<dbReference type="InterPro" id="IPR036890">
    <property type="entry name" value="HATPase_C_sf"/>
</dbReference>
<dbReference type="EC" id="2.7.13.3" evidence="3"/>
<comment type="subcellular location">
    <subcellularLocation>
        <location evidence="2">Membrane</location>
    </subcellularLocation>
</comment>
<feature type="domain" description="HAMP" evidence="15">
    <location>
        <begin position="16"/>
        <end position="69"/>
    </location>
</feature>
<dbReference type="Gene3D" id="3.40.50.2300">
    <property type="match status" value="1"/>
</dbReference>
<keyword evidence="12" id="KW-0175">Coiled coil</keyword>
<dbReference type="CDD" id="cd06225">
    <property type="entry name" value="HAMP"/>
    <property type="match status" value="1"/>
</dbReference>
<dbReference type="GO" id="GO:0000155">
    <property type="term" value="F:phosphorelay sensor kinase activity"/>
    <property type="evidence" value="ECO:0007669"/>
    <property type="project" value="InterPro"/>
</dbReference>
<dbReference type="SUPFAM" id="SSF55785">
    <property type="entry name" value="PYP-like sensor domain (PAS domain)"/>
    <property type="match status" value="1"/>
</dbReference>
<dbReference type="InterPro" id="IPR011006">
    <property type="entry name" value="CheY-like_superfamily"/>
</dbReference>
<dbReference type="GO" id="GO:0005524">
    <property type="term" value="F:ATP binding"/>
    <property type="evidence" value="ECO:0007669"/>
    <property type="project" value="UniProtKB-KW"/>
</dbReference>
<dbReference type="GO" id="GO:0006355">
    <property type="term" value="P:regulation of DNA-templated transcription"/>
    <property type="evidence" value="ECO:0007669"/>
    <property type="project" value="InterPro"/>
</dbReference>
<evidence type="ECO:0000256" key="11">
    <source>
        <dbReference type="PROSITE-ProRule" id="PRU00169"/>
    </source>
</evidence>
<evidence type="ECO:0000256" key="7">
    <source>
        <dbReference type="ARBA" id="ARBA00022777"/>
    </source>
</evidence>
<dbReference type="PROSITE" id="PS50885">
    <property type="entry name" value="HAMP"/>
    <property type="match status" value="1"/>
</dbReference>
<evidence type="ECO:0000256" key="1">
    <source>
        <dbReference type="ARBA" id="ARBA00000085"/>
    </source>
</evidence>
<dbReference type="Pfam" id="PF02518">
    <property type="entry name" value="HATPase_c"/>
    <property type="match status" value="1"/>
</dbReference>
<proteinExistence type="predicted"/>
<dbReference type="InterPro" id="IPR004358">
    <property type="entry name" value="Sig_transdc_His_kin-like_C"/>
</dbReference>
<dbReference type="PANTHER" id="PTHR43047">
    <property type="entry name" value="TWO-COMPONENT HISTIDINE PROTEIN KINASE"/>
    <property type="match status" value="1"/>
</dbReference>
<dbReference type="InterPro" id="IPR036097">
    <property type="entry name" value="HisK_dim/P_sf"/>
</dbReference>